<dbReference type="Proteomes" id="UP000825258">
    <property type="component" value="Chromosome"/>
</dbReference>
<gene>
    <name evidence="1" type="ORF">KK2020170_21720</name>
</gene>
<dbReference type="RefSeq" id="WP_221258392.1">
    <property type="nucleotide sequence ID" value="NZ_AP024749.1"/>
</dbReference>
<accession>A0ABN6HY36</accession>
<sequence length="97" mass="11241">MKFFINIVLVLFIVFIAMPTVVGIVDKKVDTSYFYNINEEEEESISSFNEIKMVNNEFNFCFNLSLESNLISFFIPINENINCKYSSTILLPPPELI</sequence>
<name>A0ABN6HY36_9FLAO</name>
<protein>
    <submittedName>
        <fullName evidence="1">Uncharacterized protein</fullName>
    </submittedName>
</protein>
<evidence type="ECO:0000313" key="2">
    <source>
        <dbReference type="Proteomes" id="UP000825258"/>
    </source>
</evidence>
<evidence type="ECO:0000313" key="1">
    <source>
        <dbReference type="EMBL" id="BCY29304.1"/>
    </source>
</evidence>
<organism evidence="1 2">
    <name type="scientific">Flavobacterium okayamense</name>
    <dbReference type="NCBI Taxonomy" id="2830782"/>
    <lineage>
        <taxon>Bacteria</taxon>
        <taxon>Pseudomonadati</taxon>
        <taxon>Bacteroidota</taxon>
        <taxon>Flavobacteriia</taxon>
        <taxon>Flavobacteriales</taxon>
        <taxon>Flavobacteriaceae</taxon>
        <taxon>Flavobacterium</taxon>
    </lineage>
</organism>
<proteinExistence type="predicted"/>
<reference evidence="1 2" key="1">
    <citation type="submission" date="2021-06" db="EMBL/GenBank/DDBJ databases">
        <title>Whole genome sequences of Flavobacterium sp. KK2020170 and assembly.</title>
        <authorList>
            <person name="Kitahara K."/>
            <person name="Miyoshi S."/>
            <person name="Uesaka K."/>
        </authorList>
    </citation>
    <scope>NUCLEOTIDE SEQUENCE [LARGE SCALE GENOMIC DNA]</scope>
    <source>
        <strain evidence="1 2">KK2020170</strain>
    </source>
</reference>
<keyword evidence="2" id="KW-1185">Reference proteome</keyword>
<dbReference type="EMBL" id="AP024749">
    <property type="protein sequence ID" value="BCY29304.1"/>
    <property type="molecule type" value="Genomic_DNA"/>
</dbReference>